<keyword evidence="1" id="KW-0812">Transmembrane</keyword>
<feature type="transmembrane region" description="Helical" evidence="1">
    <location>
        <begin position="20"/>
        <end position="39"/>
    </location>
</feature>
<keyword evidence="3" id="KW-1185">Reference proteome</keyword>
<keyword evidence="1" id="KW-0472">Membrane</keyword>
<keyword evidence="1" id="KW-1133">Transmembrane helix</keyword>
<protein>
    <submittedName>
        <fullName evidence="2">Uncharacterized protein</fullName>
    </submittedName>
</protein>
<sequence length="46" mass="5077">MNFIALNRQRNMLLSGAKITRVGSGFAILKVAVIIYIPVGKSCRKK</sequence>
<comment type="caution">
    <text evidence="2">The sequence shown here is derived from an EMBL/GenBank/DDBJ whole genome shotgun (WGS) entry which is preliminary data.</text>
</comment>
<dbReference type="Proteomes" id="UP001652445">
    <property type="component" value="Unassembled WGS sequence"/>
</dbReference>
<gene>
    <name evidence="2" type="ORF">OB236_38440</name>
</gene>
<evidence type="ECO:0000256" key="1">
    <source>
        <dbReference type="SAM" id="Phobius"/>
    </source>
</evidence>
<evidence type="ECO:0000313" key="2">
    <source>
        <dbReference type="EMBL" id="MCU6798021.1"/>
    </source>
</evidence>
<evidence type="ECO:0000313" key="3">
    <source>
        <dbReference type="Proteomes" id="UP001652445"/>
    </source>
</evidence>
<organism evidence="2 3">
    <name type="scientific">Paenibacillus baimaensis</name>
    <dbReference type="NCBI Taxonomy" id="2982185"/>
    <lineage>
        <taxon>Bacteria</taxon>
        <taxon>Bacillati</taxon>
        <taxon>Bacillota</taxon>
        <taxon>Bacilli</taxon>
        <taxon>Bacillales</taxon>
        <taxon>Paenibacillaceae</taxon>
        <taxon>Paenibacillus</taxon>
    </lineage>
</organism>
<dbReference type="RefSeq" id="WP_262688703.1">
    <property type="nucleotide sequence ID" value="NZ_JAOQIO010000124.1"/>
</dbReference>
<name>A0ABT2UV82_9BACL</name>
<accession>A0ABT2UV82</accession>
<reference evidence="2 3" key="1">
    <citation type="submission" date="2022-09" db="EMBL/GenBank/DDBJ databases">
        <authorList>
            <person name="Han X.L."/>
            <person name="Wang Q."/>
            <person name="Lu T."/>
        </authorList>
    </citation>
    <scope>NUCLEOTIDE SEQUENCE [LARGE SCALE GENOMIC DNA]</scope>
    <source>
        <strain evidence="2 3">WQ 127069</strain>
    </source>
</reference>
<proteinExistence type="predicted"/>
<dbReference type="EMBL" id="JAOQIO010000124">
    <property type="protein sequence ID" value="MCU6798021.1"/>
    <property type="molecule type" value="Genomic_DNA"/>
</dbReference>